<sequence length="295" mass="33951">MKNFHHVSLLTRHKEENLAFYTDLLGLRFVKNTINQENHRMLHYYYGDYQGSPGSVITFFVVPKLGNRYDNDHYLSTIGWNLPQGSLDFWVSRLKQSGIVADRQDNTLTFPDPDGVALVFVETDLEPIQEEFSVESNIPADKQLLGLRSIDFHVAQPQKTIDFFHQFLDWPTVDDTLTLNEQAYVRILPSNSTRPTHMGRGSIDHVAFAVKDEEALHQLHQKALNEQWQVEQLVSRGYFKSLYLREPGGNRVEFATLGPGFTIDEDIDHLGETLALPPFLAKQRKEIEAHLYPEK</sequence>
<dbReference type="Proteomes" id="UP000290567">
    <property type="component" value="Unassembled WGS sequence"/>
</dbReference>
<dbReference type="InterPro" id="IPR037523">
    <property type="entry name" value="VOC_core"/>
</dbReference>
<dbReference type="OrthoDB" id="9785698at2"/>
<proteinExistence type="predicted"/>
<dbReference type="Pfam" id="PF00903">
    <property type="entry name" value="Glyoxalase"/>
    <property type="match status" value="1"/>
</dbReference>
<dbReference type="InterPro" id="IPR004360">
    <property type="entry name" value="Glyas_Fos-R_dOase_dom"/>
</dbReference>
<evidence type="ECO:0000313" key="2">
    <source>
        <dbReference type="EMBL" id="GCF93866.1"/>
    </source>
</evidence>
<comment type="caution">
    <text evidence="2">The sequence shown here is derived from an EMBL/GenBank/DDBJ whole genome shotgun (WGS) entry which is preliminary data.</text>
</comment>
<evidence type="ECO:0000259" key="1">
    <source>
        <dbReference type="PROSITE" id="PS51819"/>
    </source>
</evidence>
<feature type="domain" description="VOC" evidence="1">
    <location>
        <begin position="3"/>
        <end position="135"/>
    </location>
</feature>
<dbReference type="Gene3D" id="3.10.180.10">
    <property type="entry name" value="2,3-Dihydroxybiphenyl 1,2-Dioxygenase, domain 1"/>
    <property type="match status" value="2"/>
</dbReference>
<organism evidence="2 3">
    <name type="scientific">Enterococcus florum</name>
    <dbReference type="NCBI Taxonomy" id="2480627"/>
    <lineage>
        <taxon>Bacteria</taxon>
        <taxon>Bacillati</taxon>
        <taxon>Bacillota</taxon>
        <taxon>Bacilli</taxon>
        <taxon>Lactobacillales</taxon>
        <taxon>Enterococcaceae</taxon>
        <taxon>Enterococcus</taxon>
    </lineage>
</organism>
<name>A0A4P5P8K5_9ENTE</name>
<reference evidence="3" key="1">
    <citation type="submission" date="2019-02" db="EMBL/GenBank/DDBJ databases">
        <title>Draft genome sequence of Enterococcus sp. Gos25-1.</title>
        <authorList>
            <person name="Tanaka N."/>
            <person name="Shiwa Y."/>
            <person name="Fujita N."/>
        </authorList>
    </citation>
    <scope>NUCLEOTIDE SEQUENCE [LARGE SCALE GENOMIC DNA]</scope>
    <source>
        <strain evidence="3">Gos25-1</strain>
    </source>
</reference>
<dbReference type="SUPFAM" id="SSF54593">
    <property type="entry name" value="Glyoxalase/Bleomycin resistance protein/Dihydroxybiphenyl dioxygenase"/>
    <property type="match status" value="1"/>
</dbReference>
<gene>
    <name evidence="2" type="ORF">NRIC_17570</name>
</gene>
<dbReference type="PROSITE" id="PS51819">
    <property type="entry name" value="VOC"/>
    <property type="match status" value="2"/>
</dbReference>
<feature type="domain" description="VOC" evidence="1">
    <location>
        <begin position="146"/>
        <end position="257"/>
    </location>
</feature>
<keyword evidence="3" id="KW-1185">Reference proteome</keyword>
<accession>A0A4P5P8K5</accession>
<dbReference type="PANTHER" id="PTHR36110:SF4">
    <property type="entry name" value="RING-CLEAVING DIOXYGENASE MHQA-RELATED"/>
    <property type="match status" value="1"/>
</dbReference>
<dbReference type="EMBL" id="BJCC01000013">
    <property type="protein sequence ID" value="GCF93866.1"/>
    <property type="molecule type" value="Genomic_DNA"/>
</dbReference>
<evidence type="ECO:0000313" key="3">
    <source>
        <dbReference type="Proteomes" id="UP000290567"/>
    </source>
</evidence>
<protein>
    <submittedName>
        <fullName evidence="2">Glyoxalase</fullName>
    </submittedName>
</protein>
<dbReference type="PANTHER" id="PTHR36110">
    <property type="entry name" value="RING-CLEAVING DIOXYGENASE MHQE-RELATED"/>
    <property type="match status" value="1"/>
</dbReference>
<dbReference type="InterPro" id="IPR052537">
    <property type="entry name" value="Extradiol_RC_dioxygenase"/>
</dbReference>
<dbReference type="AlphaFoldDB" id="A0A4P5P8K5"/>
<dbReference type="InterPro" id="IPR029068">
    <property type="entry name" value="Glyas_Bleomycin-R_OHBP_Dase"/>
</dbReference>